<evidence type="ECO:0000313" key="1">
    <source>
        <dbReference type="EMBL" id="MBX8631106.1"/>
    </source>
</evidence>
<dbReference type="EMBL" id="JAHEAC010000022">
    <property type="protein sequence ID" value="MBX8643824.1"/>
    <property type="molecule type" value="Genomic_DNA"/>
</dbReference>
<comment type="caution">
    <text evidence="1">The sequence shown here is derived from an EMBL/GenBank/DDBJ whole genome shotgun (WGS) entry which is preliminary data.</text>
</comment>
<accession>A0A8J7YN32</accession>
<evidence type="ECO:0000313" key="3">
    <source>
        <dbReference type="Proteomes" id="UP000716004"/>
    </source>
</evidence>
<protein>
    <submittedName>
        <fullName evidence="1">Uncharacterized protein</fullName>
    </submittedName>
</protein>
<dbReference type="Proteomes" id="UP000716004">
    <property type="component" value="Unassembled WGS sequence"/>
</dbReference>
<dbReference type="AlphaFoldDB" id="A0A8J7YN32"/>
<reference evidence="1" key="1">
    <citation type="submission" date="2021-04" db="EMBL/GenBank/DDBJ databases">
        <title>Genomic insights into ecological role and evolution of a novel Thermoplasmata order Candidatus Sysuiplasmatales.</title>
        <authorList>
            <person name="Yuan Y."/>
        </authorList>
    </citation>
    <scope>NUCLEOTIDE SEQUENCE</scope>
    <source>
        <strain evidence="2">TUT19-bin139</strain>
        <strain evidence="1">YP2-bin.285</strain>
    </source>
</reference>
<gene>
    <name evidence="1" type="ORF">J9259_01090</name>
    <name evidence="2" type="ORF">KIY12_03760</name>
</gene>
<proteinExistence type="predicted"/>
<name>A0A8J7YN32_9ARCH</name>
<sequence>MSVKSEHDFKLTPTRLKVLLSMLESVGYDDTNVSRMHGIKASTYSVVKGTLKERGLVKVELVPSPLFFDRKILVARELRIRPLESDEALTHALLRISAEVKGITTLIASHRKIFSIEQHRNMADAQDSIETYRNNLGDLDAGQINETLFISDLTSRNCIWAEGYKQTALHLTGSNPVHDLQPEQFNFGAEAEDDGERERYKEFLISHIAEPEISDRALAERMKVSRETVSRLRREILQRKVAKTMGFLAPEALGGNTLSVSVYPVTRRLDEGKITRMFRTGALCFAASNGEKVLTLSYHTTIEGAEQKISSVLCDSELRDVLGVDVHNSIYPVSMAPFLMRHLYWRVLETGD</sequence>
<evidence type="ECO:0000313" key="2">
    <source>
        <dbReference type="EMBL" id="MBX8643824.1"/>
    </source>
</evidence>
<dbReference type="Proteomes" id="UP000750197">
    <property type="component" value="Unassembled WGS sequence"/>
</dbReference>
<organism evidence="1 3">
    <name type="scientific">Candidatus Sysuiplasma superficiale</name>
    <dbReference type="NCBI Taxonomy" id="2823368"/>
    <lineage>
        <taxon>Archaea</taxon>
        <taxon>Methanobacteriati</taxon>
        <taxon>Thermoplasmatota</taxon>
        <taxon>Thermoplasmata</taxon>
        <taxon>Candidatus Sysuiplasmatales</taxon>
        <taxon>Candidatus Sysuiplasmataceae</taxon>
        <taxon>Candidatus Sysuiplasma</taxon>
    </lineage>
</organism>
<dbReference type="EMBL" id="JAGVSJ010000002">
    <property type="protein sequence ID" value="MBX8631106.1"/>
    <property type="molecule type" value="Genomic_DNA"/>
</dbReference>